<dbReference type="RefSeq" id="WP_251415379.1">
    <property type="nucleotide sequence ID" value="NZ_JAMQGM010000029.1"/>
</dbReference>
<feature type="region of interest" description="Disordered" evidence="1">
    <location>
        <begin position="76"/>
        <end position="105"/>
    </location>
</feature>
<dbReference type="Proteomes" id="UP001167160">
    <property type="component" value="Unassembled WGS sequence"/>
</dbReference>
<reference evidence="2" key="1">
    <citation type="journal article" date="2023" name="Int. J. Syst. Evol. Microbiol.">
        <title>Streptomyces meridianus sp. nov. isolated from brackish water of the Tagus estuary in Alcochete, Portugal.</title>
        <authorList>
            <person name="Santos J.D.N."/>
            <person name="Klimek D."/>
            <person name="Calusinska M."/>
            <person name="Lobo Da Cunha A."/>
            <person name="Catita J."/>
            <person name="Goncalves H."/>
            <person name="Gonzalez I."/>
            <person name="Reyes F."/>
            <person name="Lage O.M."/>
        </authorList>
    </citation>
    <scope>NUCLEOTIDE SEQUENCE</scope>
    <source>
        <strain evidence="2">MTZ3.1</strain>
    </source>
</reference>
<comment type="caution">
    <text evidence="2">The sequence shown here is derived from an EMBL/GenBank/DDBJ whole genome shotgun (WGS) entry which is preliminary data.</text>
</comment>
<gene>
    <name evidence="2" type="ORF">M1E25_14245</name>
</gene>
<evidence type="ECO:0000313" key="3">
    <source>
        <dbReference type="Proteomes" id="UP001167160"/>
    </source>
</evidence>
<organism evidence="2 3">
    <name type="scientific">Streptomyces meridianus</name>
    <dbReference type="NCBI Taxonomy" id="2938945"/>
    <lineage>
        <taxon>Bacteria</taxon>
        <taxon>Bacillati</taxon>
        <taxon>Actinomycetota</taxon>
        <taxon>Actinomycetes</taxon>
        <taxon>Kitasatosporales</taxon>
        <taxon>Streptomycetaceae</taxon>
        <taxon>Streptomyces</taxon>
    </lineage>
</organism>
<proteinExistence type="predicted"/>
<sequence length="105" mass="10211">MPSANMARATSTTIRAGVHQLAPVSARRPAGPPSHSLPAAETGSSAVGRTGSPAVVYRASESGARVMRHILPYAAAGADPRSGPGVPGPCSGPGTAEGPAGVCVS</sequence>
<protein>
    <submittedName>
        <fullName evidence="2">Uncharacterized protein</fullName>
    </submittedName>
</protein>
<keyword evidence="3" id="KW-1185">Reference proteome</keyword>
<accession>A0ABT0X7V7</accession>
<name>A0ABT0X7V7_9ACTN</name>
<feature type="region of interest" description="Disordered" evidence="1">
    <location>
        <begin position="1"/>
        <end position="52"/>
    </location>
</feature>
<feature type="compositionally biased region" description="Low complexity" evidence="1">
    <location>
        <begin position="80"/>
        <end position="94"/>
    </location>
</feature>
<evidence type="ECO:0000313" key="2">
    <source>
        <dbReference type="EMBL" id="MCM2578504.1"/>
    </source>
</evidence>
<dbReference type="EMBL" id="JAMQGM010000029">
    <property type="protein sequence ID" value="MCM2578504.1"/>
    <property type="molecule type" value="Genomic_DNA"/>
</dbReference>
<evidence type="ECO:0000256" key="1">
    <source>
        <dbReference type="SAM" id="MobiDB-lite"/>
    </source>
</evidence>